<protein>
    <submittedName>
        <fullName evidence="2">PML-RAR alpha-regulated adaptor molecule 1</fullName>
    </submittedName>
</protein>
<dbReference type="AlphaFoldDB" id="E9PYJ5"/>
<reference evidence="2 4" key="2">
    <citation type="journal article" date="2011" name="PLoS Biol.">
        <title>Modernizing reference genome assemblies.</title>
        <authorList>
            <person name="Church D.M."/>
            <person name="Schneider V.A."/>
            <person name="Graves T."/>
            <person name="Auger K."/>
            <person name="Cunningham F."/>
            <person name="Bouk N."/>
            <person name="Chen H.C."/>
            <person name="Agarwala R."/>
            <person name="McLaren W.M."/>
            <person name="Ritchie G.R."/>
            <person name="Albracht D."/>
            <person name="Kremitzki M."/>
            <person name="Rock S."/>
            <person name="Kotkiewicz H."/>
            <person name="Kremitzki C."/>
            <person name="Wollam A."/>
            <person name="Trani L."/>
            <person name="Fulton L."/>
            <person name="Fulton R."/>
            <person name="Matthews L."/>
            <person name="Whitehead S."/>
            <person name="Chow W."/>
            <person name="Torrance J."/>
            <person name="Dunn M."/>
            <person name="Harden G."/>
            <person name="Threadgold G."/>
            <person name="Wood J."/>
            <person name="Collins J."/>
            <person name="Heath P."/>
            <person name="Griffiths G."/>
            <person name="Pelan S."/>
            <person name="Grafham D."/>
            <person name="Eichler E.E."/>
            <person name="Weinstock G."/>
            <person name="Mardis E.R."/>
            <person name="Wilson R.K."/>
            <person name="Howe K."/>
            <person name="Flicek P."/>
            <person name="Hubbard T."/>
        </authorList>
    </citation>
    <scope>NUCLEOTIDE SEQUENCE [LARGE SCALE GENOMIC DNA]</scope>
    <source>
        <strain evidence="2 4">C57BL/6J</strain>
    </source>
</reference>
<feature type="compositionally biased region" description="Polar residues" evidence="1">
    <location>
        <begin position="18"/>
        <end position="44"/>
    </location>
</feature>
<dbReference type="Ensembl" id="ENSMUST00000116619.9">
    <property type="protein sequence ID" value="ENSMUSP00000112318.3"/>
    <property type="gene ID" value="ENSMUSG00000032739.17"/>
</dbReference>
<organism evidence="2 4">
    <name type="scientific">Mus musculus</name>
    <name type="common">Mouse</name>
    <dbReference type="NCBI Taxonomy" id="10090"/>
    <lineage>
        <taxon>Eukaryota</taxon>
        <taxon>Metazoa</taxon>
        <taxon>Chordata</taxon>
        <taxon>Craniata</taxon>
        <taxon>Vertebrata</taxon>
        <taxon>Euteleostomi</taxon>
        <taxon>Mammalia</taxon>
        <taxon>Eutheria</taxon>
        <taxon>Euarchontoglires</taxon>
        <taxon>Glires</taxon>
        <taxon>Rodentia</taxon>
        <taxon>Myomorpha</taxon>
        <taxon>Muroidea</taxon>
        <taxon>Muridae</taxon>
        <taxon>Murinae</taxon>
        <taxon>Mus</taxon>
        <taxon>Mus</taxon>
    </lineage>
</organism>
<reference evidence="2" key="4">
    <citation type="submission" date="2025-09" db="UniProtKB">
        <authorList>
            <consortium name="Ensembl"/>
        </authorList>
    </citation>
    <scope>IDENTIFICATION</scope>
    <source>
        <strain evidence="2">C57BL/6J</strain>
    </source>
</reference>
<evidence type="ECO:0000256" key="1">
    <source>
        <dbReference type="SAM" id="MobiDB-lite"/>
    </source>
</evidence>
<dbReference type="GeneTree" id="ENSGT00530000063460"/>
<feature type="region of interest" description="Disordered" evidence="1">
    <location>
        <begin position="1"/>
        <end position="44"/>
    </location>
</feature>
<dbReference type="Proteomes" id="UP000000589">
    <property type="component" value="Chromosome 17"/>
</dbReference>
<keyword evidence="4" id="KW-1185">Reference proteome</keyword>
<name>E9PYJ5_MOUSE</name>
<dbReference type="HOGENOM" id="CLU_3224384_0_0_1"/>
<evidence type="ECO:0000313" key="3">
    <source>
        <dbReference type="MGI" id="MGI:3576625"/>
    </source>
</evidence>
<sequence>MVSPQAPIGSSFRGAIRTSETSKLSSKPLSQNLENCSEKPQSLS</sequence>
<dbReference type="Antibodypedia" id="24911">
    <property type="antibodies" value="119 antibodies from 25 providers"/>
</dbReference>
<gene>
    <name evidence="2 3" type="primary">Pram1</name>
</gene>
<dbReference type="Bgee" id="ENSMUSG00000032739">
    <property type="expression patterns" value="Expressed in granulocyte and 59 other cell types or tissues"/>
</dbReference>
<dbReference type="MGI" id="MGI:3576625">
    <property type="gene designation" value="Pram1"/>
</dbReference>
<reference evidence="2" key="3">
    <citation type="submission" date="2025-08" db="UniProtKB">
        <authorList>
            <consortium name="Ensembl"/>
        </authorList>
    </citation>
    <scope>IDENTIFICATION</scope>
    <source>
        <strain evidence="2">C57BL/6J</strain>
    </source>
</reference>
<dbReference type="AGR" id="MGI:3576625"/>
<evidence type="ECO:0000313" key="4">
    <source>
        <dbReference type="Proteomes" id="UP000000589"/>
    </source>
</evidence>
<accession>E9PYJ5</accession>
<dbReference type="VEuPathDB" id="HostDB:ENSMUSG00000032739"/>
<dbReference type="ExpressionAtlas" id="E9PYJ5">
    <property type="expression patterns" value="baseline and differential"/>
</dbReference>
<proteinExistence type="predicted"/>
<evidence type="ECO:0000313" key="2">
    <source>
        <dbReference type="Ensembl" id="ENSMUSP00000112318.3"/>
    </source>
</evidence>
<reference evidence="2 4" key="1">
    <citation type="journal article" date="2009" name="PLoS Biol.">
        <title>Lineage-specific biology revealed by a finished genome assembly of the mouse.</title>
        <authorList>
            <consortium name="Mouse Genome Sequencing Consortium"/>
            <person name="Church D.M."/>
            <person name="Goodstadt L."/>
            <person name="Hillier L.W."/>
            <person name="Zody M.C."/>
            <person name="Goldstein S."/>
            <person name="She X."/>
            <person name="Bult C.J."/>
            <person name="Agarwala R."/>
            <person name="Cherry J.L."/>
            <person name="DiCuccio M."/>
            <person name="Hlavina W."/>
            <person name="Kapustin Y."/>
            <person name="Meric P."/>
            <person name="Maglott D."/>
            <person name="Birtle Z."/>
            <person name="Marques A.C."/>
            <person name="Graves T."/>
            <person name="Zhou S."/>
            <person name="Teague B."/>
            <person name="Potamousis K."/>
            <person name="Churas C."/>
            <person name="Place M."/>
            <person name="Herschleb J."/>
            <person name="Runnheim R."/>
            <person name="Forrest D."/>
            <person name="Amos-Landgraf J."/>
            <person name="Schwartz D.C."/>
            <person name="Cheng Z."/>
            <person name="Lindblad-Toh K."/>
            <person name="Eichler E.E."/>
            <person name="Ponting C.P."/>
        </authorList>
    </citation>
    <scope>NUCLEOTIDE SEQUENCE [LARGE SCALE GENOMIC DNA]</scope>
    <source>
        <strain evidence="2 4">C57BL/6J</strain>
    </source>
</reference>